<dbReference type="AlphaFoldDB" id="A0AAW1D5S8"/>
<sequence length="69" mass="7999">MWIYSLGVTVRAIIKWNEVSIGLRTILSRMLAPDLRARASLMDLLDVSEFTIYLEFNILYKYKSNSSVL</sequence>
<organism evidence="1 2">
    <name type="scientific">Rhynocoris fuscipes</name>
    <dbReference type="NCBI Taxonomy" id="488301"/>
    <lineage>
        <taxon>Eukaryota</taxon>
        <taxon>Metazoa</taxon>
        <taxon>Ecdysozoa</taxon>
        <taxon>Arthropoda</taxon>
        <taxon>Hexapoda</taxon>
        <taxon>Insecta</taxon>
        <taxon>Pterygota</taxon>
        <taxon>Neoptera</taxon>
        <taxon>Paraneoptera</taxon>
        <taxon>Hemiptera</taxon>
        <taxon>Heteroptera</taxon>
        <taxon>Panheteroptera</taxon>
        <taxon>Cimicomorpha</taxon>
        <taxon>Reduviidae</taxon>
        <taxon>Harpactorinae</taxon>
        <taxon>Harpactorini</taxon>
        <taxon>Rhynocoris</taxon>
    </lineage>
</organism>
<comment type="caution">
    <text evidence="1">The sequence shown here is derived from an EMBL/GenBank/DDBJ whole genome shotgun (WGS) entry which is preliminary data.</text>
</comment>
<name>A0AAW1D5S8_9HEMI</name>
<protein>
    <submittedName>
        <fullName evidence="1">Uncharacterized protein</fullName>
    </submittedName>
</protein>
<dbReference type="EMBL" id="JAPXFL010000006">
    <property type="protein sequence ID" value="KAK9505418.1"/>
    <property type="molecule type" value="Genomic_DNA"/>
</dbReference>
<reference evidence="1 2" key="1">
    <citation type="submission" date="2022-12" db="EMBL/GenBank/DDBJ databases">
        <title>Chromosome-level genome assembly of true bugs.</title>
        <authorList>
            <person name="Ma L."/>
            <person name="Li H."/>
        </authorList>
    </citation>
    <scope>NUCLEOTIDE SEQUENCE [LARGE SCALE GENOMIC DNA]</scope>
    <source>
        <strain evidence="1">Lab_2022b</strain>
    </source>
</reference>
<proteinExistence type="predicted"/>
<evidence type="ECO:0000313" key="1">
    <source>
        <dbReference type="EMBL" id="KAK9505418.1"/>
    </source>
</evidence>
<dbReference type="Proteomes" id="UP001461498">
    <property type="component" value="Unassembled WGS sequence"/>
</dbReference>
<keyword evidence="2" id="KW-1185">Reference proteome</keyword>
<evidence type="ECO:0000313" key="2">
    <source>
        <dbReference type="Proteomes" id="UP001461498"/>
    </source>
</evidence>
<gene>
    <name evidence="1" type="ORF">O3M35_009482</name>
</gene>
<accession>A0AAW1D5S8</accession>